<dbReference type="Gene3D" id="1.25.10.10">
    <property type="entry name" value="Leucine-rich Repeat Variant"/>
    <property type="match status" value="1"/>
</dbReference>
<dbReference type="FunFam" id="1.25.10.10:FF:000089">
    <property type="entry name" value="Rho family-interacting cell polarization regulator 1"/>
    <property type="match status" value="1"/>
</dbReference>
<keyword evidence="6" id="KW-0333">Golgi apparatus</keyword>
<comment type="subcellular location">
    <subcellularLocation>
        <location evidence="1">Cytoplasm</location>
    </subcellularLocation>
    <subcellularLocation>
        <location evidence="2">Golgi apparatus</location>
    </subcellularLocation>
</comment>
<evidence type="ECO:0000313" key="12">
    <source>
        <dbReference type="EMBL" id="EPQ14053.1"/>
    </source>
</evidence>
<keyword evidence="5" id="KW-0597">Phosphoprotein</keyword>
<evidence type="ECO:0000256" key="6">
    <source>
        <dbReference type="ARBA" id="ARBA00023034"/>
    </source>
</evidence>
<keyword evidence="4" id="KW-0963">Cytoplasm</keyword>
<accession>S7PT21</accession>
<evidence type="ECO:0000256" key="3">
    <source>
        <dbReference type="ARBA" id="ARBA00005744"/>
    </source>
</evidence>
<evidence type="ECO:0000313" key="13">
    <source>
        <dbReference type="Proteomes" id="UP000052978"/>
    </source>
</evidence>
<reference evidence="12 13" key="1">
    <citation type="journal article" date="2013" name="Nat. Commun.">
        <title>Genome analysis reveals insights into physiology and longevity of the Brandt's bat Myotis brandtii.</title>
        <authorList>
            <person name="Seim I."/>
            <person name="Fang X."/>
            <person name="Xiong Z."/>
            <person name="Lobanov A.V."/>
            <person name="Huang Z."/>
            <person name="Ma S."/>
            <person name="Feng Y."/>
            <person name="Turanov A.A."/>
            <person name="Zhu Y."/>
            <person name="Lenz T.L."/>
            <person name="Gerashchenko M.V."/>
            <person name="Fan D."/>
            <person name="Hee Yim S."/>
            <person name="Yao X."/>
            <person name="Jordan D."/>
            <person name="Xiong Y."/>
            <person name="Ma Y."/>
            <person name="Lyapunov A.N."/>
            <person name="Chen G."/>
            <person name="Kulakova O.I."/>
            <person name="Sun Y."/>
            <person name="Lee S.G."/>
            <person name="Bronson R.T."/>
            <person name="Moskalev A.A."/>
            <person name="Sunyaev S.R."/>
            <person name="Zhang G."/>
            <person name="Krogh A."/>
            <person name="Wang J."/>
            <person name="Gladyshev V.N."/>
        </authorList>
    </citation>
    <scope>NUCLEOTIDE SEQUENCE [LARGE SCALE GENOMIC DNA]</scope>
</reference>
<gene>
    <name evidence="12" type="ORF">D623_10015070</name>
</gene>
<evidence type="ECO:0000256" key="5">
    <source>
        <dbReference type="ARBA" id="ARBA00022553"/>
    </source>
</evidence>
<comment type="similarity">
    <text evidence="3">Belongs to the RIPOR family.</text>
</comment>
<dbReference type="InterPro" id="IPR016024">
    <property type="entry name" value="ARM-type_fold"/>
</dbReference>
<dbReference type="AlphaFoldDB" id="S7PT21"/>
<comment type="subunit">
    <text evidence="9">Interacts (via N-terminus) with RHOA (GTP-bound form); this interaction links active RHOA to STK24 and STK26 kinases. Interacts with RHOB. Interacts with RHOC. Interacts (via C-terminus) with PDCD10; this interaction occurs in a Rho-independent manner. Interacts (via C-terminus) with STK24; this interaction occurs in a PDCD10-dependent and Rho-independent manner. Interacts (via C-terminus) with STK26; this interaction occurs in a PDCD10-dependent and Rho-independent manner. Interacts (via N-terminus) with 14-3-3 proteins; these interactions occur in a Rho-dependent manner.</text>
</comment>
<dbReference type="Proteomes" id="UP000052978">
    <property type="component" value="Unassembled WGS sequence"/>
</dbReference>
<keyword evidence="13" id="KW-1185">Reference proteome</keyword>
<dbReference type="PANTHER" id="PTHR15829:SF1">
    <property type="entry name" value="RHO FAMILY-INTERACTING CELL POLARIZATION REGULATOR 1"/>
    <property type="match status" value="1"/>
</dbReference>
<evidence type="ECO:0000256" key="8">
    <source>
        <dbReference type="ARBA" id="ARBA00054594"/>
    </source>
</evidence>
<keyword evidence="7" id="KW-0175">Coiled coil</keyword>
<dbReference type="eggNOG" id="ENOG502QQ7T">
    <property type="taxonomic scope" value="Eukaryota"/>
</dbReference>
<dbReference type="PANTHER" id="PTHR15829">
    <property type="entry name" value="PROTEIN KINASE PKN/PRK1, EFFECTOR"/>
    <property type="match status" value="1"/>
</dbReference>
<dbReference type="GO" id="GO:0005794">
    <property type="term" value="C:Golgi apparatus"/>
    <property type="evidence" value="ECO:0007669"/>
    <property type="project" value="UniProtKB-SubCell"/>
</dbReference>
<protein>
    <recommendedName>
        <fullName evidence="10">Rho family-interacting cell polarization regulator 1</fullName>
    </recommendedName>
</protein>
<dbReference type="EMBL" id="KE163836">
    <property type="protein sequence ID" value="EPQ14053.1"/>
    <property type="molecule type" value="Genomic_DNA"/>
</dbReference>
<evidence type="ECO:0000256" key="4">
    <source>
        <dbReference type="ARBA" id="ARBA00022490"/>
    </source>
</evidence>
<dbReference type="InterPro" id="IPR026136">
    <property type="entry name" value="RIPOR3"/>
</dbReference>
<name>S7PT21_MYOBR</name>
<evidence type="ECO:0000256" key="1">
    <source>
        <dbReference type="ARBA" id="ARBA00004496"/>
    </source>
</evidence>
<dbReference type="SUPFAM" id="SSF48371">
    <property type="entry name" value="ARM repeat"/>
    <property type="match status" value="1"/>
</dbReference>
<dbReference type="InterPro" id="IPR011989">
    <property type="entry name" value="ARM-like"/>
</dbReference>
<evidence type="ECO:0000256" key="9">
    <source>
        <dbReference type="ARBA" id="ARBA00066267"/>
    </source>
</evidence>
<sequence>MVHSSCPSSCLVNKPAHLKGFNLDIPDFSRKPPSLPPSSLEPKAEDSLNSPSAHPLSTECPALDTALVQHLYYCSRLLLKLGTFGPLRCQEAWALERLLREARVLEVVCELSRRWEIPATSAQEGKGPVGSGLVTALKLLPCSTLPTLVCPPAYSVADGLLHLLTVVQFSASRPGFLTFWDQCTEGLSPFICPVKQVLLTFCNQYGARLSLRQPGLAEAVCVKFLEDMLGQKLPRRPQPGPGEQLTVFQFWSYVETLDSPSMEAYVTETAEEVLLVQNLNSDDQAVVLKALRLAPEGRLRRDGLRALSSLLVHGNNKVMAAVSTQLRSLSLGPAFRERALLCFLNQLEDEDVQTRVAGCLALGCIKAPEGIEPLVYLCQTDTEVVREAARQSLQQCGEEGQSAHRRLEESLDALPRIFGPGSMASTAF</sequence>
<evidence type="ECO:0000256" key="7">
    <source>
        <dbReference type="ARBA" id="ARBA00023054"/>
    </source>
</evidence>
<evidence type="ECO:0000256" key="2">
    <source>
        <dbReference type="ARBA" id="ARBA00004555"/>
    </source>
</evidence>
<evidence type="ECO:0000256" key="10">
    <source>
        <dbReference type="ARBA" id="ARBA00071216"/>
    </source>
</evidence>
<organism evidence="12 13">
    <name type="scientific">Myotis brandtii</name>
    <name type="common">Brandt's bat</name>
    <dbReference type="NCBI Taxonomy" id="109478"/>
    <lineage>
        <taxon>Eukaryota</taxon>
        <taxon>Metazoa</taxon>
        <taxon>Chordata</taxon>
        <taxon>Craniata</taxon>
        <taxon>Vertebrata</taxon>
        <taxon>Euteleostomi</taxon>
        <taxon>Mammalia</taxon>
        <taxon>Eutheria</taxon>
        <taxon>Laurasiatheria</taxon>
        <taxon>Chiroptera</taxon>
        <taxon>Yangochiroptera</taxon>
        <taxon>Vespertilionidae</taxon>
        <taxon>Myotis</taxon>
    </lineage>
</organism>
<comment type="function">
    <text evidence="8">Downstream effector protein for Rho-type small GTPases that plays a role in cell polarity and directional migration. Acts as an adapter protein, linking active Rho proteins to STK24 and STK26 kinases, and hence positively regulates Golgi reorientation in polarized cell migration upon Rho activation. Involved in the subcellular relocation of STK26 from the Golgi to cytoplasm punctae in a Rho- and PDCD10-dependent manner upon serum stimulation.</text>
</comment>
<evidence type="ECO:0000256" key="11">
    <source>
        <dbReference type="SAM" id="MobiDB-lite"/>
    </source>
</evidence>
<feature type="region of interest" description="Disordered" evidence="11">
    <location>
        <begin position="32"/>
        <end position="53"/>
    </location>
</feature>
<proteinExistence type="inferred from homology"/>